<dbReference type="InterPro" id="IPR029063">
    <property type="entry name" value="SAM-dependent_MTases_sf"/>
</dbReference>
<evidence type="ECO:0000256" key="4">
    <source>
        <dbReference type="ARBA" id="ARBA00022490"/>
    </source>
</evidence>
<reference evidence="9" key="1">
    <citation type="journal article" date="2023" name="Mol. Phylogenet. Evol.">
        <title>Genome-scale phylogeny and comparative genomics of the fungal order Sordariales.</title>
        <authorList>
            <person name="Hensen N."/>
            <person name="Bonometti L."/>
            <person name="Westerberg I."/>
            <person name="Brannstrom I.O."/>
            <person name="Guillou S."/>
            <person name="Cros-Aarteil S."/>
            <person name="Calhoun S."/>
            <person name="Haridas S."/>
            <person name="Kuo A."/>
            <person name="Mondo S."/>
            <person name="Pangilinan J."/>
            <person name="Riley R."/>
            <person name="LaButti K."/>
            <person name="Andreopoulos B."/>
            <person name="Lipzen A."/>
            <person name="Chen C."/>
            <person name="Yan M."/>
            <person name="Daum C."/>
            <person name="Ng V."/>
            <person name="Clum A."/>
            <person name="Steindorff A."/>
            <person name="Ohm R.A."/>
            <person name="Martin F."/>
            <person name="Silar P."/>
            <person name="Natvig D.O."/>
            <person name="Lalanne C."/>
            <person name="Gautier V."/>
            <person name="Ament-Velasquez S.L."/>
            <person name="Kruys A."/>
            <person name="Hutchinson M.I."/>
            <person name="Powell A.J."/>
            <person name="Barry K."/>
            <person name="Miller A.N."/>
            <person name="Grigoriev I.V."/>
            <person name="Debuchy R."/>
            <person name="Gladieux P."/>
            <person name="Hiltunen Thoren M."/>
            <person name="Johannesson H."/>
        </authorList>
    </citation>
    <scope>NUCLEOTIDE SEQUENCE</scope>
    <source>
        <strain evidence="9">FGSC 1904</strain>
    </source>
</reference>
<feature type="compositionally biased region" description="Basic and acidic residues" evidence="8">
    <location>
        <begin position="150"/>
        <end position="159"/>
    </location>
</feature>
<evidence type="ECO:0000256" key="3">
    <source>
        <dbReference type="ARBA" id="ARBA00011890"/>
    </source>
</evidence>
<comment type="caution">
    <text evidence="9">The sequence shown here is derived from an EMBL/GenBank/DDBJ whole genome shotgun (WGS) entry which is preliminary data.</text>
</comment>
<dbReference type="Proteomes" id="UP001281003">
    <property type="component" value="Unassembled WGS sequence"/>
</dbReference>
<dbReference type="GO" id="GO:0004719">
    <property type="term" value="F:protein-L-isoaspartate (D-aspartate) O-methyltransferase activity"/>
    <property type="evidence" value="ECO:0007669"/>
    <property type="project" value="UniProtKB-EC"/>
</dbReference>
<keyword evidence="5" id="KW-0489">Methyltransferase</keyword>
<accession>A0AAE0PKU2</accession>
<dbReference type="GO" id="GO:0032259">
    <property type="term" value="P:methylation"/>
    <property type="evidence" value="ECO:0007669"/>
    <property type="project" value="UniProtKB-KW"/>
</dbReference>
<dbReference type="SUPFAM" id="SSF53335">
    <property type="entry name" value="S-adenosyl-L-methionine-dependent methyltransferases"/>
    <property type="match status" value="1"/>
</dbReference>
<comment type="similarity">
    <text evidence="2">Belongs to the methyltransferase superfamily. L-isoaspartyl/D-aspartyl protein methyltransferase family.</text>
</comment>
<evidence type="ECO:0000256" key="6">
    <source>
        <dbReference type="ARBA" id="ARBA00022679"/>
    </source>
</evidence>
<dbReference type="EC" id="2.1.1.77" evidence="3"/>
<feature type="region of interest" description="Disordered" evidence="8">
    <location>
        <begin position="150"/>
        <end position="202"/>
    </location>
</feature>
<dbReference type="EMBL" id="JAUTDP010000002">
    <property type="protein sequence ID" value="KAK3401400.1"/>
    <property type="molecule type" value="Genomic_DNA"/>
</dbReference>
<dbReference type="CDD" id="cd02440">
    <property type="entry name" value="AdoMet_MTases"/>
    <property type="match status" value="1"/>
</dbReference>
<keyword evidence="4" id="KW-0963">Cytoplasm</keyword>
<evidence type="ECO:0000313" key="10">
    <source>
        <dbReference type="Proteomes" id="UP001281003"/>
    </source>
</evidence>
<feature type="compositionally biased region" description="Basic and acidic residues" evidence="8">
    <location>
        <begin position="191"/>
        <end position="202"/>
    </location>
</feature>
<evidence type="ECO:0000256" key="5">
    <source>
        <dbReference type="ARBA" id="ARBA00022603"/>
    </source>
</evidence>
<keyword evidence="6" id="KW-0808">Transferase</keyword>
<keyword evidence="10" id="KW-1185">Reference proteome</keyword>
<evidence type="ECO:0000256" key="2">
    <source>
        <dbReference type="ARBA" id="ARBA00005369"/>
    </source>
</evidence>
<dbReference type="InterPro" id="IPR000682">
    <property type="entry name" value="PCMT"/>
</dbReference>
<reference evidence="9" key="2">
    <citation type="submission" date="2023-07" db="EMBL/GenBank/DDBJ databases">
        <authorList>
            <consortium name="Lawrence Berkeley National Laboratory"/>
            <person name="Haridas S."/>
            <person name="Hensen N."/>
            <person name="Bonometti L."/>
            <person name="Westerberg I."/>
            <person name="Brannstrom I.O."/>
            <person name="Guillou S."/>
            <person name="Cros-Aarteil S."/>
            <person name="Calhoun S."/>
            <person name="Kuo A."/>
            <person name="Mondo S."/>
            <person name="Pangilinan J."/>
            <person name="Riley R."/>
            <person name="LaButti K."/>
            <person name="Andreopoulos B."/>
            <person name="Lipzen A."/>
            <person name="Chen C."/>
            <person name="Yanf M."/>
            <person name="Daum C."/>
            <person name="Ng V."/>
            <person name="Clum A."/>
            <person name="Steindorff A."/>
            <person name="Ohm R."/>
            <person name="Martin F."/>
            <person name="Silar P."/>
            <person name="Natvig D."/>
            <person name="Lalanne C."/>
            <person name="Gautier V."/>
            <person name="Ament-velasquez S.L."/>
            <person name="Kruys A."/>
            <person name="Hutchinson M.I."/>
            <person name="Powell A.J."/>
            <person name="Barry K."/>
            <person name="Miller A.N."/>
            <person name="Grigoriev I.V."/>
            <person name="Debuchy R."/>
            <person name="Gladieux P."/>
            <person name="Thoren M.H."/>
            <person name="Johannesson H."/>
        </authorList>
    </citation>
    <scope>NUCLEOTIDE SEQUENCE</scope>
    <source>
        <strain evidence="9">FGSC 1904</strain>
    </source>
</reference>
<comment type="subcellular location">
    <subcellularLocation>
        <location evidence="1">Cytoplasm</location>
    </subcellularLocation>
</comment>
<dbReference type="PANTHER" id="PTHR11579">
    <property type="entry name" value="PROTEIN-L-ISOASPARTATE O-METHYLTRANSFERASE"/>
    <property type="match status" value="1"/>
</dbReference>
<gene>
    <name evidence="9" type="ORF">B0T20DRAFT_345993</name>
</gene>
<evidence type="ECO:0000313" key="9">
    <source>
        <dbReference type="EMBL" id="KAK3401400.1"/>
    </source>
</evidence>
<dbReference type="Pfam" id="PF01135">
    <property type="entry name" value="PCMT"/>
    <property type="match status" value="2"/>
</dbReference>
<evidence type="ECO:0000256" key="7">
    <source>
        <dbReference type="ARBA" id="ARBA00022691"/>
    </source>
</evidence>
<sequence length="274" mass="30159">MAWYSSGVSNSELIENLWRNKLIKDERVKEAFLKVDRAHYSPISPYSDSPQPIGHSATISAPHMHASAIEHLLPSILPSPSRPAPRVLDIGSGSGYLTHVIAELVGSEGGTVVGLEHIPALRDLGARNMAKSAQGREFLESGRVRFRVGDGRKGWKETTSDDASTDGHASTAARRRSSVNERSPMGEVEGQGERQGEDKDEGKWDAIHVGASAKEIHKELIDQLRSPGMMFVPVDDDDMGLQQHIWEVKKDNKGEVSKRRLFGVRYVPLTDPPK</sequence>
<protein>
    <recommendedName>
        <fullName evidence="3">protein-L-isoaspartate(D-aspartate) O-methyltransferase</fullName>
        <ecNumber evidence="3">2.1.1.77</ecNumber>
    </recommendedName>
</protein>
<dbReference type="AlphaFoldDB" id="A0AAE0PKU2"/>
<dbReference type="Gene3D" id="3.40.50.150">
    <property type="entry name" value="Vaccinia Virus protein VP39"/>
    <property type="match status" value="1"/>
</dbReference>
<proteinExistence type="inferred from homology"/>
<dbReference type="GO" id="GO:0005737">
    <property type="term" value="C:cytoplasm"/>
    <property type="evidence" value="ECO:0007669"/>
    <property type="project" value="UniProtKB-SubCell"/>
</dbReference>
<organism evidence="9 10">
    <name type="scientific">Sordaria brevicollis</name>
    <dbReference type="NCBI Taxonomy" id="83679"/>
    <lineage>
        <taxon>Eukaryota</taxon>
        <taxon>Fungi</taxon>
        <taxon>Dikarya</taxon>
        <taxon>Ascomycota</taxon>
        <taxon>Pezizomycotina</taxon>
        <taxon>Sordariomycetes</taxon>
        <taxon>Sordariomycetidae</taxon>
        <taxon>Sordariales</taxon>
        <taxon>Sordariaceae</taxon>
        <taxon>Sordaria</taxon>
    </lineage>
</organism>
<keyword evidence="7" id="KW-0949">S-adenosyl-L-methionine</keyword>
<name>A0AAE0PKU2_SORBR</name>
<dbReference type="PANTHER" id="PTHR11579:SF0">
    <property type="entry name" value="PROTEIN-L-ISOASPARTATE(D-ASPARTATE) O-METHYLTRANSFERASE"/>
    <property type="match status" value="1"/>
</dbReference>
<evidence type="ECO:0000256" key="8">
    <source>
        <dbReference type="SAM" id="MobiDB-lite"/>
    </source>
</evidence>
<evidence type="ECO:0000256" key="1">
    <source>
        <dbReference type="ARBA" id="ARBA00004496"/>
    </source>
</evidence>